<dbReference type="InterPro" id="IPR032675">
    <property type="entry name" value="LRR_dom_sf"/>
</dbReference>
<evidence type="ECO:0000313" key="1">
    <source>
        <dbReference type="EMBL" id="KAG0012554.1"/>
    </source>
</evidence>
<evidence type="ECO:0008006" key="3">
    <source>
        <dbReference type="Google" id="ProtNLM"/>
    </source>
</evidence>
<name>A0A9P6MT67_9FUNG</name>
<proteinExistence type="predicted"/>
<dbReference type="EMBL" id="JAAAID010000967">
    <property type="protein sequence ID" value="KAG0012554.1"/>
    <property type="molecule type" value="Genomic_DNA"/>
</dbReference>
<evidence type="ECO:0000313" key="2">
    <source>
        <dbReference type="Proteomes" id="UP000703661"/>
    </source>
</evidence>
<gene>
    <name evidence="1" type="ORF">BGZ80_011665</name>
</gene>
<reference evidence="1" key="1">
    <citation type="journal article" date="2020" name="Fungal Divers.">
        <title>Resolving the Mortierellaceae phylogeny through synthesis of multi-gene phylogenetics and phylogenomics.</title>
        <authorList>
            <person name="Vandepol N."/>
            <person name="Liber J."/>
            <person name="Desiro A."/>
            <person name="Na H."/>
            <person name="Kennedy M."/>
            <person name="Barry K."/>
            <person name="Grigoriev I.V."/>
            <person name="Miller A.N."/>
            <person name="O'Donnell K."/>
            <person name="Stajich J.E."/>
            <person name="Bonito G."/>
        </authorList>
    </citation>
    <scope>NUCLEOTIDE SEQUENCE</scope>
    <source>
        <strain evidence="1">NRRL 2769</strain>
    </source>
</reference>
<protein>
    <recommendedName>
        <fullName evidence="3">F-box domain protein</fullName>
    </recommendedName>
</protein>
<dbReference type="AlphaFoldDB" id="A0A9P6MT67"/>
<accession>A0A9P6MT67</accession>
<keyword evidence="2" id="KW-1185">Reference proteome</keyword>
<comment type="caution">
    <text evidence="1">The sequence shown here is derived from an EMBL/GenBank/DDBJ whole genome shotgun (WGS) entry which is preliminary data.</text>
</comment>
<organism evidence="1 2">
    <name type="scientific">Entomortierella chlamydospora</name>
    <dbReference type="NCBI Taxonomy" id="101097"/>
    <lineage>
        <taxon>Eukaryota</taxon>
        <taxon>Fungi</taxon>
        <taxon>Fungi incertae sedis</taxon>
        <taxon>Mucoromycota</taxon>
        <taxon>Mortierellomycotina</taxon>
        <taxon>Mortierellomycetes</taxon>
        <taxon>Mortierellales</taxon>
        <taxon>Mortierellaceae</taxon>
        <taxon>Entomortierella</taxon>
    </lineage>
</organism>
<dbReference type="SUPFAM" id="SSF52047">
    <property type="entry name" value="RNI-like"/>
    <property type="match status" value="1"/>
</dbReference>
<dbReference type="Proteomes" id="UP000703661">
    <property type="component" value="Unassembled WGS sequence"/>
</dbReference>
<dbReference type="Gene3D" id="3.80.10.10">
    <property type="entry name" value="Ribonuclease Inhibitor"/>
    <property type="match status" value="1"/>
</dbReference>
<sequence>MELYDPNGNAEDLDDLDTGVWLFDDLDPVIVTEQNPSQPLKSAGSQPRKKIMTILDPWGLAHYFISAHASSLREIILTCSAPTLVFWETLARDCSMTLESLTLVTDRIEQRVETAFWMACRNLISLDLECEFRSWFGDETMRAMHERSHFMTVREMDLEHCPNVTSKMINTVLVSCPALEFLLAERFYVVDMAQDGSQPWACLNMRDLRLDIDLFDPYQEYIESADNDVLEGEGGESDKEANEAKEARKSMEALQVAERQKLIMAQLAKLKKLRILYASQGYLDFYHGRPKECVEFILEKGLDQLAGLTQLEEIYFDCRSYTPCLPEAEWMLKHWKRLKIVHRGVYMVYLDKAGHDLRTMFTAPEGFEIDQEAFDVLFDVFL</sequence>